<accession>A0A1M2V0M4</accession>
<organism evidence="3 4">
    <name type="scientific">Marinobacter nauticus</name>
    <name type="common">Marinobacter hydrocarbonoclasticus</name>
    <name type="synonym">Marinobacter aquaeolei</name>
    <dbReference type="NCBI Taxonomy" id="2743"/>
    <lineage>
        <taxon>Bacteria</taxon>
        <taxon>Pseudomonadati</taxon>
        <taxon>Pseudomonadota</taxon>
        <taxon>Gammaproteobacteria</taxon>
        <taxon>Pseudomonadales</taxon>
        <taxon>Marinobacteraceae</taxon>
        <taxon>Marinobacter</taxon>
    </lineage>
</organism>
<sequence>MEITMNPTENPRPHNSSDAGYTQLTNRRVVRISGPGADKFVQGQFSQHVDEVTQTQSLRATACTPKGRAYCVTRMVRHGQDLLMDLDAELADDTLSHLRKYLMLFRGTSMDVLPSARILGLIGKPAAITACGDAAESLSRPGQTLATGSGILIRIEDTSDQTARYEWWQLEGDQPLPEELPELSIAHWNASSISAGVPWLTAQTREAYVPQMLNLQHLQGVHFKKGCYTGQEVIARMHFLGQLKKSLFRLRFEGSDTAPEPGTRLLSEGKNVGEVVNAELTSEQAGEMLAVIRHDAQQGTLALEGMDSVTVTMQPLPYPVPEQQPATQADT</sequence>
<evidence type="ECO:0000256" key="1">
    <source>
        <dbReference type="ARBA" id="ARBA00022946"/>
    </source>
</evidence>
<proteinExistence type="predicted"/>
<evidence type="ECO:0000313" key="4">
    <source>
        <dbReference type="Proteomes" id="UP000183986"/>
    </source>
</evidence>
<gene>
    <name evidence="3" type="ORF">BEE62_14255</name>
</gene>
<dbReference type="PANTHER" id="PTHR22602:SF0">
    <property type="entry name" value="TRANSFERASE CAF17, MITOCHONDRIAL-RELATED"/>
    <property type="match status" value="1"/>
</dbReference>
<dbReference type="OrthoDB" id="9796287at2"/>
<dbReference type="GO" id="GO:0016226">
    <property type="term" value="P:iron-sulfur cluster assembly"/>
    <property type="evidence" value="ECO:0007669"/>
    <property type="project" value="TreeGrafter"/>
</dbReference>
<reference evidence="3" key="1">
    <citation type="submission" date="2016-11" db="EMBL/GenBank/DDBJ databases">
        <title>Draft Genome Sequence of Marinobacter hydrocarbonoclasticus strain STW2, a polyaromatic aromatic hydrocarbon degrading and denitrifying bacterium from rhizosphere of Seagrass Enhalus acodoides.</title>
        <authorList>
            <person name="Ling J."/>
            <person name="Dong J."/>
        </authorList>
    </citation>
    <scope>NUCLEOTIDE SEQUENCE [LARGE SCALE GENOMIC DNA]</scope>
    <source>
        <strain evidence="3">STW2</strain>
    </source>
</reference>
<feature type="region of interest" description="Disordered" evidence="2">
    <location>
        <begin position="1"/>
        <end position="24"/>
    </location>
</feature>
<dbReference type="SUPFAM" id="SSF103025">
    <property type="entry name" value="Folate-binding domain"/>
    <property type="match status" value="1"/>
</dbReference>
<dbReference type="Proteomes" id="UP000183986">
    <property type="component" value="Unassembled WGS sequence"/>
</dbReference>
<evidence type="ECO:0000256" key="2">
    <source>
        <dbReference type="SAM" id="MobiDB-lite"/>
    </source>
</evidence>
<evidence type="ECO:0000313" key="3">
    <source>
        <dbReference type="EMBL" id="OJT01119.1"/>
    </source>
</evidence>
<dbReference type="InterPro" id="IPR027266">
    <property type="entry name" value="TrmE/GcvT-like"/>
</dbReference>
<comment type="caution">
    <text evidence="3">The sequence shown here is derived from an EMBL/GenBank/DDBJ whole genome shotgun (WGS) entry which is preliminary data.</text>
</comment>
<dbReference type="Gene3D" id="3.30.1360.120">
    <property type="entry name" value="Probable tRNA modification gtpase trme, domain 1"/>
    <property type="match status" value="1"/>
</dbReference>
<dbReference type="PANTHER" id="PTHR22602">
    <property type="entry name" value="TRANSFERASE CAF17, MITOCHONDRIAL-RELATED"/>
    <property type="match status" value="1"/>
</dbReference>
<dbReference type="InterPro" id="IPR045179">
    <property type="entry name" value="YgfZ/GcvT"/>
</dbReference>
<dbReference type="NCBIfam" id="TIGR03317">
    <property type="entry name" value="ygfZ_signature"/>
    <property type="match status" value="1"/>
</dbReference>
<dbReference type="InterPro" id="IPR017703">
    <property type="entry name" value="YgfZ/GCV_T_CS"/>
</dbReference>
<dbReference type="SUPFAM" id="SSF101790">
    <property type="entry name" value="Aminomethyltransferase beta-barrel domain"/>
    <property type="match status" value="1"/>
</dbReference>
<dbReference type="InterPro" id="IPR029043">
    <property type="entry name" value="GcvT/YgfZ_C"/>
</dbReference>
<keyword evidence="1" id="KW-0809">Transit peptide</keyword>
<protein>
    <submittedName>
        <fullName evidence="3">Glycine cleavage system protein T</fullName>
    </submittedName>
</protein>
<name>A0A1M2V0M4_MARNT</name>
<dbReference type="AlphaFoldDB" id="A0A1M2V0M4"/>
<keyword evidence="4" id="KW-1185">Reference proteome</keyword>
<dbReference type="EMBL" id="MPKY01000001">
    <property type="protein sequence ID" value="OJT01119.1"/>
    <property type="molecule type" value="Genomic_DNA"/>
</dbReference>